<accession>A0ABN6KIZ4</accession>
<proteinExistence type="predicted"/>
<gene>
    <name evidence="1" type="ORF">LPTSP3_g37300</name>
</gene>
<dbReference type="EMBL" id="AP025029">
    <property type="protein sequence ID" value="BDA80800.1"/>
    <property type="molecule type" value="Genomic_DNA"/>
</dbReference>
<evidence type="ECO:0000313" key="1">
    <source>
        <dbReference type="EMBL" id="BDA80800.1"/>
    </source>
</evidence>
<name>A0ABN6KIZ4_9LEPT</name>
<sequence length="57" mass="6758">MLDSWVSDFSKEKEASAVRNSWKARGQSHVSLESFFSLSEFVWWHFGRWEVDSTVFL</sequence>
<protein>
    <submittedName>
        <fullName evidence="1">Uncharacterized protein</fullName>
    </submittedName>
</protein>
<organism evidence="1 2">
    <name type="scientific">Leptospira kobayashii</name>
    <dbReference type="NCBI Taxonomy" id="1917830"/>
    <lineage>
        <taxon>Bacteria</taxon>
        <taxon>Pseudomonadati</taxon>
        <taxon>Spirochaetota</taxon>
        <taxon>Spirochaetia</taxon>
        <taxon>Leptospirales</taxon>
        <taxon>Leptospiraceae</taxon>
        <taxon>Leptospira</taxon>
    </lineage>
</organism>
<dbReference type="Proteomes" id="UP000245263">
    <property type="component" value="Chromosome 2"/>
</dbReference>
<evidence type="ECO:0000313" key="2">
    <source>
        <dbReference type="Proteomes" id="UP000245263"/>
    </source>
</evidence>
<reference evidence="1 2" key="1">
    <citation type="submission" date="2021-08" db="EMBL/GenBank/DDBJ databases">
        <title>Complete genome sequence of Leptospira kobayashii strain E30.</title>
        <authorList>
            <person name="Nakao R."/>
            <person name="Nakamura S."/>
            <person name="Masuzawa T."/>
            <person name="Koizumi N."/>
        </authorList>
    </citation>
    <scope>NUCLEOTIDE SEQUENCE [LARGE SCALE GENOMIC DNA]</scope>
    <source>
        <strain evidence="1 2">E30</strain>
    </source>
</reference>
<dbReference type="RefSeq" id="WP_167837229.1">
    <property type="nucleotide sequence ID" value="NZ_AP025029.1"/>
</dbReference>
<keyword evidence="2" id="KW-1185">Reference proteome</keyword>